<dbReference type="AlphaFoldDB" id="A0AAV4D5A4"/>
<keyword evidence="2" id="KW-1185">Reference proteome</keyword>
<evidence type="ECO:0000313" key="2">
    <source>
        <dbReference type="Proteomes" id="UP000735302"/>
    </source>
</evidence>
<gene>
    <name evidence="1" type="ORF">PoB_006585400</name>
</gene>
<protein>
    <submittedName>
        <fullName evidence="1">Uncharacterized protein</fullName>
    </submittedName>
</protein>
<organism evidence="1 2">
    <name type="scientific">Plakobranchus ocellatus</name>
    <dbReference type="NCBI Taxonomy" id="259542"/>
    <lineage>
        <taxon>Eukaryota</taxon>
        <taxon>Metazoa</taxon>
        <taxon>Spiralia</taxon>
        <taxon>Lophotrochozoa</taxon>
        <taxon>Mollusca</taxon>
        <taxon>Gastropoda</taxon>
        <taxon>Heterobranchia</taxon>
        <taxon>Euthyneura</taxon>
        <taxon>Panpulmonata</taxon>
        <taxon>Sacoglossa</taxon>
        <taxon>Placobranchoidea</taxon>
        <taxon>Plakobranchidae</taxon>
        <taxon>Plakobranchus</taxon>
    </lineage>
</organism>
<accession>A0AAV4D5A4</accession>
<comment type="caution">
    <text evidence="1">The sequence shown here is derived from an EMBL/GenBank/DDBJ whole genome shotgun (WGS) entry which is preliminary data.</text>
</comment>
<name>A0AAV4D5A4_9GAST</name>
<evidence type="ECO:0000313" key="1">
    <source>
        <dbReference type="EMBL" id="GFO39349.1"/>
    </source>
</evidence>
<reference evidence="1 2" key="1">
    <citation type="journal article" date="2021" name="Elife">
        <title>Chloroplast acquisition without the gene transfer in kleptoplastic sea slugs, Plakobranchus ocellatus.</title>
        <authorList>
            <person name="Maeda T."/>
            <person name="Takahashi S."/>
            <person name="Yoshida T."/>
            <person name="Shimamura S."/>
            <person name="Takaki Y."/>
            <person name="Nagai Y."/>
            <person name="Toyoda A."/>
            <person name="Suzuki Y."/>
            <person name="Arimoto A."/>
            <person name="Ishii H."/>
            <person name="Satoh N."/>
            <person name="Nishiyama T."/>
            <person name="Hasebe M."/>
            <person name="Maruyama T."/>
            <person name="Minagawa J."/>
            <person name="Obokata J."/>
            <person name="Shigenobu S."/>
        </authorList>
    </citation>
    <scope>NUCLEOTIDE SEQUENCE [LARGE SCALE GENOMIC DNA]</scope>
</reference>
<proteinExistence type="predicted"/>
<dbReference type="EMBL" id="BLXT01007492">
    <property type="protein sequence ID" value="GFO39349.1"/>
    <property type="molecule type" value="Genomic_DNA"/>
</dbReference>
<dbReference type="Proteomes" id="UP000735302">
    <property type="component" value="Unassembled WGS sequence"/>
</dbReference>
<sequence>MSLRGPARRRPPILKPACTSDRWAGRKRCAPSLYEPSHWKPLPDTAGSMHWHTRTALQLRAQDLHPMVGWYKISYMRTARGLREITCSYECELKAINECLRVVIRRQREGAALSGVVIFNDFRALVQALGGSDSESVRGAELLTDYLQKTE</sequence>